<proteinExistence type="predicted"/>
<accession>A0ABP0SWU4</accession>
<evidence type="ECO:0000313" key="2">
    <source>
        <dbReference type="Proteomes" id="UP001642484"/>
    </source>
</evidence>
<name>A0ABP0SWU4_9DINO</name>
<organism evidence="1 2">
    <name type="scientific">Durusdinium trenchii</name>
    <dbReference type="NCBI Taxonomy" id="1381693"/>
    <lineage>
        <taxon>Eukaryota</taxon>
        <taxon>Sar</taxon>
        <taxon>Alveolata</taxon>
        <taxon>Dinophyceae</taxon>
        <taxon>Suessiales</taxon>
        <taxon>Symbiodiniaceae</taxon>
        <taxon>Durusdinium</taxon>
    </lineage>
</organism>
<gene>
    <name evidence="1" type="ORF">CCMP2556_LOCUS54299</name>
</gene>
<sequence length="150" mass="16949">MAQIPPYTDDFFKGEPGLLAVFDYEYEEIIGFYQRLRWAQFLFFPPSWVSVLCCTPCFLNQNIEWDTRSRHLALTVDGIKFVHAKRPTLCGLSCTDKGKESKTVPYDKITDCDVQEPAGTACCCCIRNILHQVTVDTASSGATKEGVPRR</sequence>
<evidence type="ECO:0008006" key="3">
    <source>
        <dbReference type="Google" id="ProtNLM"/>
    </source>
</evidence>
<comment type="caution">
    <text evidence="1">The sequence shown here is derived from an EMBL/GenBank/DDBJ whole genome shotgun (WGS) entry which is preliminary data.</text>
</comment>
<keyword evidence="2" id="KW-1185">Reference proteome</keyword>
<dbReference type="EMBL" id="CAXAMN010028517">
    <property type="protein sequence ID" value="CAK9116823.1"/>
    <property type="molecule type" value="Genomic_DNA"/>
</dbReference>
<evidence type="ECO:0000313" key="1">
    <source>
        <dbReference type="EMBL" id="CAK9116823.1"/>
    </source>
</evidence>
<dbReference type="Proteomes" id="UP001642484">
    <property type="component" value="Unassembled WGS sequence"/>
</dbReference>
<protein>
    <recommendedName>
        <fullName evidence="3">Phospholipid scramblase</fullName>
    </recommendedName>
</protein>
<reference evidence="1 2" key="1">
    <citation type="submission" date="2024-02" db="EMBL/GenBank/DDBJ databases">
        <authorList>
            <person name="Chen Y."/>
            <person name="Shah S."/>
            <person name="Dougan E. K."/>
            <person name="Thang M."/>
            <person name="Chan C."/>
        </authorList>
    </citation>
    <scope>NUCLEOTIDE SEQUENCE [LARGE SCALE GENOMIC DNA]</scope>
</reference>